<dbReference type="GO" id="GO:0070069">
    <property type="term" value="C:cytochrome complex"/>
    <property type="evidence" value="ECO:0007669"/>
    <property type="project" value="UniProtKB-UniRule"/>
</dbReference>
<evidence type="ECO:0000256" key="7">
    <source>
        <dbReference type="ARBA" id="ARBA00022723"/>
    </source>
</evidence>
<feature type="transmembrane region" description="Helical" evidence="12">
    <location>
        <begin position="187"/>
        <end position="207"/>
    </location>
</feature>
<dbReference type="RefSeq" id="WP_092073223.1">
    <property type="nucleotide sequence ID" value="NZ_FNHB01000005.1"/>
</dbReference>
<dbReference type="PANTHER" id="PTHR30365">
    <property type="entry name" value="CYTOCHROME D UBIQUINOL OXIDASE"/>
    <property type="match status" value="1"/>
</dbReference>
<dbReference type="GO" id="GO:0005886">
    <property type="term" value="C:plasma membrane"/>
    <property type="evidence" value="ECO:0007669"/>
    <property type="project" value="UniProtKB-SubCell"/>
</dbReference>
<keyword evidence="9 12" id="KW-1133">Transmembrane helix</keyword>
<feature type="transmembrane region" description="Helical" evidence="12">
    <location>
        <begin position="20"/>
        <end position="43"/>
    </location>
</feature>
<reference evidence="13 14" key="1">
    <citation type="submission" date="2016-10" db="EMBL/GenBank/DDBJ databases">
        <authorList>
            <person name="de Groot N.N."/>
        </authorList>
    </citation>
    <scope>NUCLEOTIDE SEQUENCE [LARGE SCALE GENOMIC DNA]</scope>
    <source>
        <strain evidence="13 14">DSM 1736</strain>
    </source>
</reference>
<keyword evidence="10 12" id="KW-0408">Iron</keyword>
<dbReference type="EMBL" id="FNHB01000005">
    <property type="protein sequence ID" value="SDM55819.1"/>
    <property type="molecule type" value="Genomic_DNA"/>
</dbReference>
<evidence type="ECO:0000256" key="6">
    <source>
        <dbReference type="ARBA" id="ARBA00022692"/>
    </source>
</evidence>
<dbReference type="PANTHER" id="PTHR30365:SF15">
    <property type="entry name" value="CYTOCHROME BD UBIQUINOL OXIDASE SUBUNIT 1"/>
    <property type="match status" value="1"/>
</dbReference>
<keyword evidence="14" id="KW-1185">Reference proteome</keyword>
<evidence type="ECO:0000256" key="8">
    <source>
        <dbReference type="ARBA" id="ARBA00022982"/>
    </source>
</evidence>
<gene>
    <name evidence="13" type="ORF">SAMN04488502_105215</name>
</gene>
<keyword evidence="6 12" id="KW-0812">Transmembrane</keyword>
<name>A0A1G9U777_9FIRM</name>
<protein>
    <submittedName>
        <fullName evidence="13">Cytochrome bd-I ubiquinol oxidase subunit 1 apoprotein</fullName>
    </submittedName>
</protein>
<comment type="subcellular location">
    <subcellularLocation>
        <location evidence="1">Cell membrane</location>
        <topology evidence="1">Multi-pass membrane protein</topology>
    </subcellularLocation>
</comment>
<dbReference type="InterPro" id="IPR002585">
    <property type="entry name" value="Cyt-d_ubiquinol_oxidase_su_1"/>
</dbReference>
<evidence type="ECO:0000256" key="11">
    <source>
        <dbReference type="ARBA" id="ARBA00023136"/>
    </source>
</evidence>
<evidence type="ECO:0000313" key="13">
    <source>
        <dbReference type="EMBL" id="SDM55819.1"/>
    </source>
</evidence>
<evidence type="ECO:0000256" key="3">
    <source>
        <dbReference type="ARBA" id="ARBA00022448"/>
    </source>
</evidence>
<evidence type="ECO:0000256" key="12">
    <source>
        <dbReference type="PIRNR" id="PIRNR006446"/>
    </source>
</evidence>
<feature type="transmembrane region" description="Helical" evidence="12">
    <location>
        <begin position="55"/>
        <end position="73"/>
    </location>
</feature>
<feature type="transmembrane region" description="Helical" evidence="12">
    <location>
        <begin position="327"/>
        <end position="351"/>
    </location>
</feature>
<feature type="transmembrane region" description="Helical" evidence="12">
    <location>
        <begin position="219"/>
        <end position="240"/>
    </location>
</feature>
<keyword evidence="3 12" id="KW-0813">Transport</keyword>
<dbReference type="OrthoDB" id="9807042at2"/>
<dbReference type="PIRSF" id="PIRSF006446">
    <property type="entry name" value="Cyt_quinol_oxidase_1"/>
    <property type="match status" value="1"/>
</dbReference>
<dbReference type="STRING" id="146817.SAMN04488502_105215"/>
<feature type="transmembrane region" description="Helical" evidence="12">
    <location>
        <begin position="363"/>
        <end position="385"/>
    </location>
</feature>
<feature type="transmembrane region" description="Helical" evidence="12">
    <location>
        <begin position="414"/>
        <end position="436"/>
    </location>
</feature>
<evidence type="ECO:0000256" key="10">
    <source>
        <dbReference type="ARBA" id="ARBA00023004"/>
    </source>
</evidence>
<feature type="transmembrane region" description="Helical" evidence="12">
    <location>
        <begin position="93"/>
        <end position="118"/>
    </location>
</feature>
<organism evidence="13 14">
    <name type="scientific">Dendrosporobacter quercicolus</name>
    <dbReference type="NCBI Taxonomy" id="146817"/>
    <lineage>
        <taxon>Bacteria</taxon>
        <taxon>Bacillati</taxon>
        <taxon>Bacillota</taxon>
        <taxon>Negativicutes</taxon>
        <taxon>Selenomonadales</taxon>
        <taxon>Sporomusaceae</taxon>
        <taxon>Dendrosporobacter</taxon>
    </lineage>
</organism>
<dbReference type="GO" id="GO:0009055">
    <property type="term" value="F:electron transfer activity"/>
    <property type="evidence" value="ECO:0007669"/>
    <property type="project" value="UniProtKB-UniRule"/>
</dbReference>
<comment type="similarity">
    <text evidence="2 12">Belongs to the cytochrome ubiquinol oxidase subunit 1 family.</text>
</comment>
<proteinExistence type="inferred from homology"/>
<keyword evidence="8 12" id="KW-0249">Electron transport</keyword>
<evidence type="ECO:0000256" key="1">
    <source>
        <dbReference type="ARBA" id="ARBA00004651"/>
    </source>
</evidence>
<dbReference type="GO" id="GO:0019646">
    <property type="term" value="P:aerobic electron transport chain"/>
    <property type="evidence" value="ECO:0007669"/>
    <property type="project" value="InterPro"/>
</dbReference>
<dbReference type="AlphaFoldDB" id="A0A1G9U777"/>
<dbReference type="GO" id="GO:0016682">
    <property type="term" value="F:oxidoreductase activity, acting on diphenols and related substances as donors, oxygen as acceptor"/>
    <property type="evidence" value="ECO:0007669"/>
    <property type="project" value="TreeGrafter"/>
</dbReference>
<dbReference type="GO" id="GO:0020037">
    <property type="term" value="F:heme binding"/>
    <property type="evidence" value="ECO:0007669"/>
    <property type="project" value="TreeGrafter"/>
</dbReference>
<keyword evidence="5 12" id="KW-0349">Heme</keyword>
<dbReference type="GO" id="GO:0046872">
    <property type="term" value="F:metal ion binding"/>
    <property type="evidence" value="ECO:0007669"/>
    <property type="project" value="UniProtKB-UniRule"/>
</dbReference>
<feature type="transmembrane region" description="Helical" evidence="12">
    <location>
        <begin position="130"/>
        <end position="152"/>
    </location>
</feature>
<keyword evidence="4 12" id="KW-1003">Cell membrane</keyword>
<evidence type="ECO:0000313" key="14">
    <source>
        <dbReference type="Proteomes" id="UP000214880"/>
    </source>
</evidence>
<accession>A0A1G9U777</accession>
<evidence type="ECO:0000256" key="9">
    <source>
        <dbReference type="ARBA" id="ARBA00022989"/>
    </source>
</evidence>
<evidence type="ECO:0000256" key="4">
    <source>
        <dbReference type="ARBA" id="ARBA00022475"/>
    </source>
</evidence>
<dbReference type="Pfam" id="PF01654">
    <property type="entry name" value="Cyt_bd_oxida_I"/>
    <property type="match status" value="1"/>
</dbReference>
<keyword evidence="11 12" id="KW-0472">Membrane</keyword>
<sequence length="449" mass="50381">MDNTALILARLQFGITLTYHFWFVALTLGLSVLIAIMETVYVVKNKPEYKQMAQFWGKLFILNYAAGVASGIVQEFQFGMNWAELCRFVGEVIGVPLALEALTAFFIEATFIGIWVYGWELFPRKIHLTAIWLIAAASNYSAFWILAANAFMQQPAGYAFQNNRLELNDLTAIITNHFLYYQYVHTVAAGLLTAGFFVMAGSAYYLLQHRHRQFAYRSFKTGLICAGLSGLLVFFSGHVYTQHLAKVQPMKLAAMEGLWETAKPAPFIIAAIINEKQQVNSAELAVPGMLSLLVNNHYNSRVSGMKELQENLAAAYGPRSYVPPVNLLFWSFRLKVGAGTAVIFLAVAGWWHWRKQSLDSKKWLLRSMILGVPLIYVCQAAGWLITEVGRQPWLVYGWLLTEQGISKTVPVSQLWFSFLGVNVVYAGMGLAVFYFMRSILIAGPDKTGE</sequence>
<evidence type="ECO:0000256" key="2">
    <source>
        <dbReference type="ARBA" id="ARBA00009819"/>
    </source>
</evidence>
<keyword evidence="7 12" id="KW-0479">Metal-binding</keyword>
<dbReference type="Proteomes" id="UP000214880">
    <property type="component" value="Unassembled WGS sequence"/>
</dbReference>
<evidence type="ECO:0000256" key="5">
    <source>
        <dbReference type="ARBA" id="ARBA00022617"/>
    </source>
</evidence>